<keyword evidence="5" id="KW-0539">Nucleus</keyword>
<dbReference type="SUPFAM" id="SSF53098">
    <property type="entry name" value="Ribonuclease H-like"/>
    <property type="match status" value="1"/>
</dbReference>
<keyword evidence="3" id="KW-0863">Zinc-finger</keyword>
<keyword evidence="2" id="KW-0479">Metal-binding</keyword>
<keyword evidence="4" id="KW-0862">Zinc</keyword>
<evidence type="ECO:0000259" key="7">
    <source>
        <dbReference type="Pfam" id="PF05699"/>
    </source>
</evidence>
<evidence type="ECO:0000313" key="8">
    <source>
        <dbReference type="EMBL" id="KAL2084042.1"/>
    </source>
</evidence>
<sequence length="363" mass="40976">MQKAMRDADFPGLPCMAHTLQLAIHEEILSQHSISDIVASGRRIVGHFKHSLLAYSRLEFCQKQLGQPIKKLRQDVPTRWNSSFYMLQSLLEQKLALALYAAEYELPCNFTVHQWKSIENTITILAPFEELTKEISTSTASAADVIPCVRALTRLLEKTAEMDHGVKTAKSVLLEAVRRRFADIDAQKWYTIATMLDPRYKDRYFSEALKPSFHEQLQKALETSHPELPITTSTLEQPSSSKSTDKTPPACSLQAMLAELVDEVAGHSEQEMTIITQVSQYMAESVLQRSSKPLAYWQVNKGRFPALAQAARAYLCSPCTSVDSERLFSTAANIIDDKRNRLTPKNAEMLIMIKRNLPYVIGQ</sequence>
<evidence type="ECO:0000313" key="9">
    <source>
        <dbReference type="Proteomes" id="UP001591681"/>
    </source>
</evidence>
<feature type="compositionally biased region" description="Low complexity" evidence="6">
    <location>
        <begin position="238"/>
        <end position="249"/>
    </location>
</feature>
<dbReference type="InterPro" id="IPR052035">
    <property type="entry name" value="ZnF_BED_domain_contain"/>
</dbReference>
<comment type="caution">
    <text evidence="8">The sequence shown here is derived from an EMBL/GenBank/DDBJ whole genome shotgun (WGS) entry which is preliminary data.</text>
</comment>
<comment type="subcellular location">
    <subcellularLocation>
        <location evidence="1">Nucleus</location>
    </subcellularLocation>
</comment>
<accession>A0ABD1JAA0</accession>
<evidence type="ECO:0000256" key="3">
    <source>
        <dbReference type="ARBA" id="ARBA00022771"/>
    </source>
</evidence>
<evidence type="ECO:0000256" key="5">
    <source>
        <dbReference type="ARBA" id="ARBA00023242"/>
    </source>
</evidence>
<name>A0ABD1JAA0_9TELE</name>
<reference evidence="8 9" key="1">
    <citation type="submission" date="2024-09" db="EMBL/GenBank/DDBJ databases">
        <title>A chromosome-level genome assembly of Gray's grenadier anchovy, Coilia grayii.</title>
        <authorList>
            <person name="Fu Z."/>
        </authorList>
    </citation>
    <scope>NUCLEOTIDE SEQUENCE [LARGE SCALE GENOMIC DNA]</scope>
    <source>
        <strain evidence="8">G4</strain>
        <tissue evidence="8">Muscle</tissue>
    </source>
</reference>
<dbReference type="Proteomes" id="UP001591681">
    <property type="component" value="Unassembled WGS sequence"/>
</dbReference>
<dbReference type="InterPro" id="IPR012337">
    <property type="entry name" value="RNaseH-like_sf"/>
</dbReference>
<evidence type="ECO:0000256" key="4">
    <source>
        <dbReference type="ARBA" id="ARBA00022833"/>
    </source>
</evidence>
<dbReference type="PANTHER" id="PTHR46481:SF10">
    <property type="entry name" value="ZINC FINGER BED DOMAIN-CONTAINING PROTEIN 39"/>
    <property type="match status" value="1"/>
</dbReference>
<dbReference type="InterPro" id="IPR008906">
    <property type="entry name" value="HATC_C_dom"/>
</dbReference>
<evidence type="ECO:0000256" key="2">
    <source>
        <dbReference type="ARBA" id="ARBA00022723"/>
    </source>
</evidence>
<protein>
    <recommendedName>
        <fullName evidence="7">HAT C-terminal dimerisation domain-containing protein</fullName>
    </recommendedName>
</protein>
<feature type="region of interest" description="Disordered" evidence="6">
    <location>
        <begin position="224"/>
        <end position="249"/>
    </location>
</feature>
<dbReference type="GO" id="GO:0008270">
    <property type="term" value="F:zinc ion binding"/>
    <property type="evidence" value="ECO:0007669"/>
    <property type="project" value="UniProtKB-KW"/>
</dbReference>
<dbReference type="PANTHER" id="PTHR46481">
    <property type="entry name" value="ZINC FINGER BED DOMAIN-CONTAINING PROTEIN 4"/>
    <property type="match status" value="1"/>
</dbReference>
<proteinExistence type="predicted"/>
<keyword evidence="9" id="KW-1185">Reference proteome</keyword>
<dbReference type="Pfam" id="PF05699">
    <property type="entry name" value="Dimer_Tnp_hAT"/>
    <property type="match status" value="1"/>
</dbReference>
<gene>
    <name evidence="8" type="ORF">ACEWY4_019560</name>
</gene>
<feature type="domain" description="HAT C-terminal dimerisation" evidence="7">
    <location>
        <begin position="278"/>
        <end position="357"/>
    </location>
</feature>
<dbReference type="AlphaFoldDB" id="A0ABD1JAA0"/>
<organism evidence="8 9">
    <name type="scientific">Coilia grayii</name>
    <name type="common">Gray's grenadier anchovy</name>
    <dbReference type="NCBI Taxonomy" id="363190"/>
    <lineage>
        <taxon>Eukaryota</taxon>
        <taxon>Metazoa</taxon>
        <taxon>Chordata</taxon>
        <taxon>Craniata</taxon>
        <taxon>Vertebrata</taxon>
        <taxon>Euteleostomi</taxon>
        <taxon>Actinopterygii</taxon>
        <taxon>Neopterygii</taxon>
        <taxon>Teleostei</taxon>
        <taxon>Clupei</taxon>
        <taxon>Clupeiformes</taxon>
        <taxon>Clupeoidei</taxon>
        <taxon>Engraulidae</taxon>
        <taxon>Coilinae</taxon>
        <taxon>Coilia</taxon>
    </lineage>
</organism>
<dbReference type="GO" id="GO:0005634">
    <property type="term" value="C:nucleus"/>
    <property type="evidence" value="ECO:0007669"/>
    <property type="project" value="UniProtKB-SubCell"/>
</dbReference>
<evidence type="ECO:0000256" key="6">
    <source>
        <dbReference type="SAM" id="MobiDB-lite"/>
    </source>
</evidence>
<evidence type="ECO:0000256" key="1">
    <source>
        <dbReference type="ARBA" id="ARBA00004123"/>
    </source>
</evidence>
<dbReference type="EMBL" id="JBHFQA010000017">
    <property type="protein sequence ID" value="KAL2084042.1"/>
    <property type="molecule type" value="Genomic_DNA"/>
</dbReference>